<keyword evidence="4" id="KW-1185">Reference proteome</keyword>
<dbReference type="Gene3D" id="1.10.510.10">
    <property type="entry name" value="Transferase(Phosphotransferase) domain 1"/>
    <property type="match status" value="1"/>
</dbReference>
<feature type="signal peptide" evidence="1">
    <location>
        <begin position="1"/>
        <end position="17"/>
    </location>
</feature>
<dbReference type="AlphaFoldDB" id="A0A9P5TQ08"/>
<dbReference type="InterPro" id="IPR001245">
    <property type="entry name" value="Ser-Thr/Tyr_kinase_cat_dom"/>
</dbReference>
<dbReference type="SUPFAM" id="SSF56112">
    <property type="entry name" value="Protein kinase-like (PK-like)"/>
    <property type="match status" value="1"/>
</dbReference>
<proteinExistence type="predicted"/>
<dbReference type="GO" id="GO:0005524">
    <property type="term" value="F:ATP binding"/>
    <property type="evidence" value="ECO:0007669"/>
    <property type="project" value="InterPro"/>
</dbReference>
<protein>
    <recommendedName>
        <fullName evidence="2">Protein kinase domain-containing protein</fullName>
    </recommendedName>
</protein>
<keyword evidence="1" id="KW-0732">Signal</keyword>
<name>A0A9P5TQ08_GYMJU</name>
<comment type="caution">
    <text evidence="3">The sequence shown here is derived from an EMBL/GenBank/DDBJ whole genome shotgun (WGS) entry which is preliminary data.</text>
</comment>
<dbReference type="Pfam" id="PF07714">
    <property type="entry name" value="PK_Tyr_Ser-Thr"/>
    <property type="match status" value="1"/>
</dbReference>
<dbReference type="InterPro" id="IPR011009">
    <property type="entry name" value="Kinase-like_dom_sf"/>
</dbReference>
<reference evidence="3" key="1">
    <citation type="submission" date="2020-11" db="EMBL/GenBank/DDBJ databases">
        <authorList>
            <consortium name="DOE Joint Genome Institute"/>
            <person name="Ahrendt S."/>
            <person name="Riley R."/>
            <person name="Andreopoulos W."/>
            <person name="LaButti K."/>
            <person name="Pangilinan J."/>
            <person name="Ruiz-duenas F.J."/>
            <person name="Barrasa J.M."/>
            <person name="Sanchez-Garcia M."/>
            <person name="Camarero S."/>
            <person name="Miyauchi S."/>
            <person name="Serrano A."/>
            <person name="Linde D."/>
            <person name="Babiker R."/>
            <person name="Drula E."/>
            <person name="Ayuso-Fernandez I."/>
            <person name="Pacheco R."/>
            <person name="Padilla G."/>
            <person name="Ferreira P."/>
            <person name="Barriuso J."/>
            <person name="Kellner H."/>
            <person name="Castanera R."/>
            <person name="Alfaro M."/>
            <person name="Ramirez L."/>
            <person name="Pisabarro A.G."/>
            <person name="Kuo A."/>
            <person name="Tritt A."/>
            <person name="Lipzen A."/>
            <person name="He G."/>
            <person name="Yan M."/>
            <person name="Ng V."/>
            <person name="Cullen D."/>
            <person name="Martin F."/>
            <person name="Rosso M.-N."/>
            <person name="Henrissat B."/>
            <person name="Hibbett D."/>
            <person name="Martinez A.T."/>
            <person name="Grigoriev I.V."/>
        </authorList>
    </citation>
    <scope>NUCLEOTIDE SEQUENCE</scope>
    <source>
        <strain evidence="3">AH 44721</strain>
    </source>
</reference>
<sequence>MTLIIALSLSFWVRAWAATKLNIHDDCPLSPAYIKRIAAQIARGVAYLHKCGVVHGDLHIGNVLLCSPAMEHWSLQALEYYYGKPSKISLSKHGVYISASSPIGLPEYLVFSPEPTPLLSSGTVCPLPTRYTSRFVILANLFSPPPQAPILKPTPIFQLYMLLQRYLFPEPPTPIGPPTDIWTLAALMHMVLSCN</sequence>
<dbReference type="EMBL" id="JADNYJ010000021">
    <property type="protein sequence ID" value="KAF8905822.1"/>
    <property type="molecule type" value="Genomic_DNA"/>
</dbReference>
<evidence type="ECO:0000313" key="3">
    <source>
        <dbReference type="EMBL" id="KAF8905822.1"/>
    </source>
</evidence>
<accession>A0A9P5TQ08</accession>
<dbReference type="GO" id="GO:0004672">
    <property type="term" value="F:protein kinase activity"/>
    <property type="evidence" value="ECO:0007669"/>
    <property type="project" value="InterPro"/>
</dbReference>
<dbReference type="OrthoDB" id="5979581at2759"/>
<dbReference type="InterPro" id="IPR000719">
    <property type="entry name" value="Prot_kinase_dom"/>
</dbReference>
<dbReference type="PROSITE" id="PS50011">
    <property type="entry name" value="PROTEIN_KINASE_DOM"/>
    <property type="match status" value="1"/>
</dbReference>
<organism evidence="3 4">
    <name type="scientific">Gymnopilus junonius</name>
    <name type="common">Spectacular rustgill mushroom</name>
    <name type="synonym">Gymnopilus spectabilis subsp. junonius</name>
    <dbReference type="NCBI Taxonomy" id="109634"/>
    <lineage>
        <taxon>Eukaryota</taxon>
        <taxon>Fungi</taxon>
        <taxon>Dikarya</taxon>
        <taxon>Basidiomycota</taxon>
        <taxon>Agaricomycotina</taxon>
        <taxon>Agaricomycetes</taxon>
        <taxon>Agaricomycetidae</taxon>
        <taxon>Agaricales</taxon>
        <taxon>Agaricineae</taxon>
        <taxon>Hymenogastraceae</taxon>
        <taxon>Gymnopilus</taxon>
    </lineage>
</organism>
<feature type="domain" description="Protein kinase" evidence="2">
    <location>
        <begin position="1"/>
        <end position="195"/>
    </location>
</feature>
<evidence type="ECO:0000259" key="2">
    <source>
        <dbReference type="PROSITE" id="PS50011"/>
    </source>
</evidence>
<dbReference type="Proteomes" id="UP000724874">
    <property type="component" value="Unassembled WGS sequence"/>
</dbReference>
<gene>
    <name evidence="3" type="ORF">CPB84DRAFT_567804</name>
</gene>
<evidence type="ECO:0000313" key="4">
    <source>
        <dbReference type="Proteomes" id="UP000724874"/>
    </source>
</evidence>
<evidence type="ECO:0000256" key="1">
    <source>
        <dbReference type="SAM" id="SignalP"/>
    </source>
</evidence>
<feature type="chain" id="PRO_5040128142" description="Protein kinase domain-containing protein" evidence="1">
    <location>
        <begin position="18"/>
        <end position="195"/>
    </location>
</feature>